<name>U2K4V2_9FIRM</name>
<protein>
    <submittedName>
        <fullName evidence="1">Uncharacterized protein</fullName>
    </submittedName>
</protein>
<evidence type="ECO:0000313" key="2">
    <source>
        <dbReference type="Proteomes" id="UP000016662"/>
    </source>
</evidence>
<organism evidence="1 2">
    <name type="scientific">Ruminococcus callidus ATCC 27760</name>
    <dbReference type="NCBI Taxonomy" id="411473"/>
    <lineage>
        <taxon>Bacteria</taxon>
        <taxon>Bacillati</taxon>
        <taxon>Bacillota</taxon>
        <taxon>Clostridia</taxon>
        <taxon>Eubacteriales</taxon>
        <taxon>Oscillospiraceae</taxon>
        <taxon>Ruminococcus</taxon>
    </lineage>
</organism>
<evidence type="ECO:0000313" key="1">
    <source>
        <dbReference type="EMBL" id="ERJ87130.1"/>
    </source>
</evidence>
<dbReference type="HOGENOM" id="CLU_2425106_0_0_9"/>
<dbReference type="AlphaFoldDB" id="U2K4V2"/>
<dbReference type="EMBL" id="AWVF01000452">
    <property type="protein sequence ID" value="ERJ87130.1"/>
    <property type="molecule type" value="Genomic_DNA"/>
</dbReference>
<comment type="caution">
    <text evidence="1">The sequence shown here is derived from an EMBL/GenBank/DDBJ whole genome shotgun (WGS) entry which is preliminary data.</text>
</comment>
<dbReference type="STRING" id="411473.RUMCAL_03402"/>
<keyword evidence="2" id="KW-1185">Reference proteome</keyword>
<dbReference type="Proteomes" id="UP000016662">
    <property type="component" value="Unassembled WGS sequence"/>
</dbReference>
<gene>
    <name evidence="1" type="ORF">RUMCAL_03402</name>
</gene>
<proteinExistence type="predicted"/>
<sequence>MKLYIYDAFGVEKNIDDKNMNGSFVYRAGAYEYYDVTYWQPEEGVILYDYSRKKLNAEEMAYEKLLILLLASAAYSGSGVGQPAPAMQPAI</sequence>
<reference evidence="1 2" key="1">
    <citation type="submission" date="2013-07" db="EMBL/GenBank/DDBJ databases">
        <authorList>
            <person name="Weinstock G."/>
            <person name="Sodergren E."/>
            <person name="Wylie T."/>
            <person name="Fulton L."/>
            <person name="Fulton R."/>
            <person name="Fronick C."/>
            <person name="O'Laughlin M."/>
            <person name="Godfrey J."/>
            <person name="Miner T."/>
            <person name="Herter B."/>
            <person name="Appelbaum E."/>
            <person name="Cordes M."/>
            <person name="Lek S."/>
            <person name="Wollam A."/>
            <person name="Pepin K.H."/>
            <person name="Palsikar V.B."/>
            <person name="Mitreva M."/>
            <person name="Wilson R.K."/>
        </authorList>
    </citation>
    <scope>NUCLEOTIDE SEQUENCE [LARGE SCALE GENOMIC DNA]</scope>
    <source>
        <strain evidence="1 2">ATCC 27760</strain>
    </source>
</reference>
<dbReference type="PATRIC" id="fig|411473.3.peg.2856"/>
<dbReference type="RefSeq" id="WP_021681712.1">
    <property type="nucleotide sequence ID" value="NZ_KI260362.1"/>
</dbReference>
<accession>U2K4V2</accession>